<evidence type="ECO:0000313" key="4">
    <source>
        <dbReference type="Proteomes" id="UP000657177"/>
    </source>
</evidence>
<dbReference type="CDD" id="cd04301">
    <property type="entry name" value="NAT_SF"/>
    <property type="match status" value="1"/>
</dbReference>
<name>A0A8J6I006_9FIRM</name>
<proteinExistence type="predicted"/>
<reference evidence="3" key="1">
    <citation type="submission" date="2020-06" db="EMBL/GenBank/DDBJ databases">
        <title>Novel chitinolytic bacterium.</title>
        <authorList>
            <person name="Ungkulpasvich U."/>
            <person name="Kosugi A."/>
            <person name="Uke A."/>
        </authorList>
    </citation>
    <scope>NUCLEOTIDE SEQUENCE</scope>
    <source>
        <strain evidence="3">UUS1-1</strain>
    </source>
</reference>
<dbReference type="PANTHER" id="PTHR13947">
    <property type="entry name" value="GNAT FAMILY N-ACETYLTRANSFERASE"/>
    <property type="match status" value="1"/>
</dbReference>
<dbReference type="InterPro" id="IPR016181">
    <property type="entry name" value="Acyl_CoA_acyltransferase"/>
</dbReference>
<dbReference type="Proteomes" id="UP000657177">
    <property type="component" value="Unassembled WGS sequence"/>
</dbReference>
<evidence type="ECO:0000313" key="3">
    <source>
        <dbReference type="EMBL" id="MBA2132748.1"/>
    </source>
</evidence>
<organism evidence="3 4">
    <name type="scientific">Capillibacterium thermochitinicola</name>
    <dbReference type="NCBI Taxonomy" id="2699427"/>
    <lineage>
        <taxon>Bacteria</taxon>
        <taxon>Bacillati</taxon>
        <taxon>Bacillota</taxon>
        <taxon>Capillibacterium</taxon>
    </lineage>
</organism>
<gene>
    <name evidence="3" type="ORF">G5B42_04215</name>
</gene>
<dbReference type="RefSeq" id="WP_181339205.1">
    <property type="nucleotide sequence ID" value="NZ_JAAKDE010000008.1"/>
</dbReference>
<protein>
    <submittedName>
        <fullName evidence="3">GNAT family N-acetyltransferase</fullName>
    </submittedName>
</protein>
<dbReference type="Gene3D" id="3.40.630.30">
    <property type="match status" value="1"/>
</dbReference>
<accession>A0A8J6I006</accession>
<sequence>MQKQTVVREAVLEDCSSLTELAWQLGHQAKGEQIKTRLLDLLRRDGHKVLVAEVGGKVAGWVHAFINRPLHKDTTVEIAGLVIDQSYRRMGIGRKLLDAVEEWAKNQGCDQVTLASNITREGAHQFYQAVGYQRTKTQYIFRKELPK</sequence>
<dbReference type="Pfam" id="PF00583">
    <property type="entry name" value="Acetyltransf_1"/>
    <property type="match status" value="1"/>
</dbReference>
<dbReference type="SUPFAM" id="SSF55729">
    <property type="entry name" value="Acyl-CoA N-acyltransferases (Nat)"/>
    <property type="match status" value="1"/>
</dbReference>
<dbReference type="GO" id="GO:0008080">
    <property type="term" value="F:N-acetyltransferase activity"/>
    <property type="evidence" value="ECO:0007669"/>
    <property type="project" value="InterPro"/>
</dbReference>
<comment type="caution">
    <text evidence="3">The sequence shown here is derived from an EMBL/GenBank/DDBJ whole genome shotgun (WGS) entry which is preliminary data.</text>
</comment>
<dbReference type="InterPro" id="IPR000182">
    <property type="entry name" value="GNAT_dom"/>
</dbReference>
<dbReference type="AlphaFoldDB" id="A0A8J6I006"/>
<keyword evidence="1" id="KW-0808">Transferase</keyword>
<dbReference type="InterPro" id="IPR050769">
    <property type="entry name" value="NAT_camello-type"/>
</dbReference>
<keyword evidence="4" id="KW-1185">Reference proteome</keyword>
<evidence type="ECO:0000259" key="2">
    <source>
        <dbReference type="PROSITE" id="PS51186"/>
    </source>
</evidence>
<evidence type="ECO:0000256" key="1">
    <source>
        <dbReference type="ARBA" id="ARBA00022679"/>
    </source>
</evidence>
<dbReference type="EMBL" id="JAAKDE010000008">
    <property type="protein sequence ID" value="MBA2132748.1"/>
    <property type="molecule type" value="Genomic_DNA"/>
</dbReference>
<dbReference type="PANTHER" id="PTHR13947:SF37">
    <property type="entry name" value="LD18367P"/>
    <property type="match status" value="1"/>
</dbReference>
<dbReference type="PROSITE" id="PS51186">
    <property type="entry name" value="GNAT"/>
    <property type="match status" value="1"/>
</dbReference>
<feature type="domain" description="N-acetyltransferase" evidence="2">
    <location>
        <begin position="5"/>
        <end position="147"/>
    </location>
</feature>